<keyword evidence="2" id="KW-1185">Reference proteome</keyword>
<dbReference type="EMBL" id="UYRU01088356">
    <property type="protein sequence ID" value="VDN36157.1"/>
    <property type="molecule type" value="Genomic_DNA"/>
</dbReference>
<evidence type="ECO:0000313" key="2">
    <source>
        <dbReference type="Proteomes" id="UP000281553"/>
    </source>
</evidence>
<organism evidence="1 2">
    <name type="scientific">Dibothriocephalus latus</name>
    <name type="common">Fish tapeworm</name>
    <name type="synonym">Diphyllobothrium latum</name>
    <dbReference type="NCBI Taxonomy" id="60516"/>
    <lineage>
        <taxon>Eukaryota</taxon>
        <taxon>Metazoa</taxon>
        <taxon>Spiralia</taxon>
        <taxon>Lophotrochozoa</taxon>
        <taxon>Platyhelminthes</taxon>
        <taxon>Cestoda</taxon>
        <taxon>Eucestoda</taxon>
        <taxon>Diphyllobothriidea</taxon>
        <taxon>Diphyllobothriidae</taxon>
        <taxon>Dibothriocephalus</taxon>
    </lineage>
</organism>
<gene>
    <name evidence="1" type="ORF">DILT_LOCUS16963</name>
</gene>
<accession>A0A3P7NQ65</accession>
<dbReference type="AlphaFoldDB" id="A0A3P7NQ65"/>
<protein>
    <recommendedName>
        <fullName evidence="3">Retrotransposon gag domain-containing protein</fullName>
    </recommendedName>
</protein>
<dbReference type="Proteomes" id="UP000281553">
    <property type="component" value="Unassembled WGS sequence"/>
</dbReference>
<proteinExistence type="predicted"/>
<reference evidence="1 2" key="1">
    <citation type="submission" date="2018-11" db="EMBL/GenBank/DDBJ databases">
        <authorList>
            <consortium name="Pathogen Informatics"/>
        </authorList>
    </citation>
    <scope>NUCLEOTIDE SEQUENCE [LARGE SCALE GENOMIC DNA]</scope>
</reference>
<evidence type="ECO:0008006" key="3">
    <source>
        <dbReference type="Google" id="ProtNLM"/>
    </source>
</evidence>
<sequence>MLAPTTFEVGIDLNEWLNDVNIFFTTVPTNQQTAFLLHFLSPTVRRRLMTAGVKTNTPFPAARRLLKNLFTSPIHKGFALEQFAMLRQKTTHTLDDFAAELNRLAALHFPSSSDPYRQSQVLHRFMTGLSDPKIAEAVITTAPPP</sequence>
<name>A0A3P7NQ65_DIBLA</name>
<evidence type="ECO:0000313" key="1">
    <source>
        <dbReference type="EMBL" id="VDN36157.1"/>
    </source>
</evidence>
<dbReference type="OrthoDB" id="6283067at2759"/>